<dbReference type="STRING" id="526218.Sterm_0296"/>
<dbReference type="Proteomes" id="UP000000845">
    <property type="component" value="Chromosome"/>
</dbReference>
<gene>
    <name evidence="1" type="ordered locus">Sterm_0296</name>
</gene>
<sequence length="41" mass="4903">MMCYNMLQILKLKNMKQRGVLFMLNKVLTDSVLRKEGTEKR</sequence>
<reference evidence="2" key="1">
    <citation type="submission" date="2009-09" db="EMBL/GenBank/DDBJ databases">
        <title>The complete chromosome of Sebaldella termitidis ATCC 33386.</title>
        <authorList>
            <consortium name="US DOE Joint Genome Institute (JGI-PGF)"/>
            <person name="Lucas S."/>
            <person name="Copeland A."/>
            <person name="Lapidus A."/>
            <person name="Glavina del Rio T."/>
            <person name="Dalin E."/>
            <person name="Tice H."/>
            <person name="Bruce D."/>
            <person name="Goodwin L."/>
            <person name="Pitluck S."/>
            <person name="Kyrpides N."/>
            <person name="Mavromatis K."/>
            <person name="Ivanova N."/>
            <person name="Mikhailova N."/>
            <person name="Sims D."/>
            <person name="Meincke L."/>
            <person name="Brettin T."/>
            <person name="Detter J.C."/>
            <person name="Han C."/>
            <person name="Larimer F."/>
            <person name="Land M."/>
            <person name="Hauser L."/>
            <person name="Markowitz V."/>
            <person name="Cheng J.F."/>
            <person name="Hugenholtz P."/>
            <person name="Woyke T."/>
            <person name="Wu D."/>
            <person name="Eisen J.A."/>
        </authorList>
    </citation>
    <scope>NUCLEOTIDE SEQUENCE [LARGE SCALE GENOMIC DNA]</scope>
    <source>
        <strain evidence="2">ATCC 33386 / NCTC 11300</strain>
    </source>
</reference>
<accession>D1ALR2</accession>
<reference evidence="1 2" key="2">
    <citation type="journal article" date="2010" name="Stand. Genomic Sci.">
        <title>Complete genome sequence of Sebaldella termitidis type strain (NCTC 11300).</title>
        <authorList>
            <person name="Harmon-Smith M."/>
            <person name="Celia L."/>
            <person name="Chertkov O."/>
            <person name="Lapidus A."/>
            <person name="Copeland A."/>
            <person name="Glavina Del Rio T."/>
            <person name="Nolan M."/>
            <person name="Lucas S."/>
            <person name="Tice H."/>
            <person name="Cheng J.F."/>
            <person name="Han C."/>
            <person name="Detter J.C."/>
            <person name="Bruce D."/>
            <person name="Goodwin L."/>
            <person name="Pitluck S."/>
            <person name="Pati A."/>
            <person name="Liolios K."/>
            <person name="Ivanova N."/>
            <person name="Mavromatis K."/>
            <person name="Mikhailova N."/>
            <person name="Chen A."/>
            <person name="Palaniappan K."/>
            <person name="Land M."/>
            <person name="Hauser L."/>
            <person name="Chang Y.J."/>
            <person name="Jeffries C.D."/>
            <person name="Brettin T."/>
            <person name="Goker M."/>
            <person name="Beck B."/>
            <person name="Bristow J."/>
            <person name="Eisen J.A."/>
            <person name="Markowitz V."/>
            <person name="Hugenholtz P."/>
            <person name="Kyrpides N.C."/>
            <person name="Klenk H.P."/>
            <person name="Chen F."/>
        </authorList>
    </citation>
    <scope>NUCLEOTIDE SEQUENCE [LARGE SCALE GENOMIC DNA]</scope>
    <source>
        <strain evidence="2">ATCC 33386 / NCTC 11300</strain>
    </source>
</reference>
<organism evidence="1 2">
    <name type="scientific">Sebaldella termitidis (strain ATCC 33386 / NCTC 11300)</name>
    <dbReference type="NCBI Taxonomy" id="526218"/>
    <lineage>
        <taxon>Bacteria</taxon>
        <taxon>Fusobacteriati</taxon>
        <taxon>Fusobacteriota</taxon>
        <taxon>Fusobacteriia</taxon>
        <taxon>Fusobacteriales</taxon>
        <taxon>Leptotrichiaceae</taxon>
        <taxon>Sebaldella</taxon>
    </lineage>
</organism>
<dbReference type="AlphaFoldDB" id="D1ALR2"/>
<dbReference type="HOGENOM" id="CLU_3276475_0_0_0"/>
<dbReference type="KEGG" id="str:Sterm_0296"/>
<dbReference type="EMBL" id="CP001739">
    <property type="protein sequence ID" value="ACZ07180.1"/>
    <property type="molecule type" value="Genomic_DNA"/>
</dbReference>
<protein>
    <submittedName>
        <fullName evidence="1">Uncharacterized protein</fullName>
    </submittedName>
</protein>
<name>D1ALR2_SEBTE</name>
<evidence type="ECO:0000313" key="1">
    <source>
        <dbReference type="EMBL" id="ACZ07180.1"/>
    </source>
</evidence>
<keyword evidence="2" id="KW-1185">Reference proteome</keyword>
<evidence type="ECO:0000313" key="2">
    <source>
        <dbReference type="Proteomes" id="UP000000845"/>
    </source>
</evidence>
<proteinExistence type="predicted"/>